<feature type="domain" description="Heterokaryon incompatibility" evidence="1">
    <location>
        <begin position="12"/>
        <end position="125"/>
    </location>
</feature>
<dbReference type="EMBL" id="KZ825964">
    <property type="protein sequence ID" value="PYH90909.1"/>
    <property type="molecule type" value="Genomic_DNA"/>
</dbReference>
<dbReference type="PANTHER" id="PTHR33112:SF1">
    <property type="entry name" value="HETEROKARYON INCOMPATIBILITY DOMAIN-CONTAINING PROTEIN"/>
    <property type="match status" value="1"/>
</dbReference>
<proteinExistence type="predicted"/>
<dbReference type="VEuPathDB" id="FungiDB:BO71DRAFT_461143"/>
<dbReference type="Proteomes" id="UP000247810">
    <property type="component" value="Unassembled WGS sequence"/>
</dbReference>
<protein>
    <submittedName>
        <fullName evidence="2">HET-domain-containing protein</fullName>
    </submittedName>
</protein>
<dbReference type="STRING" id="1448320.A0A319D1I9"/>
<dbReference type="PANTHER" id="PTHR33112">
    <property type="entry name" value="DOMAIN PROTEIN, PUTATIVE-RELATED"/>
    <property type="match status" value="1"/>
</dbReference>
<organism evidence="2 3">
    <name type="scientific">Aspergillus ellipticus CBS 707.79</name>
    <dbReference type="NCBI Taxonomy" id="1448320"/>
    <lineage>
        <taxon>Eukaryota</taxon>
        <taxon>Fungi</taxon>
        <taxon>Dikarya</taxon>
        <taxon>Ascomycota</taxon>
        <taxon>Pezizomycotina</taxon>
        <taxon>Eurotiomycetes</taxon>
        <taxon>Eurotiomycetidae</taxon>
        <taxon>Eurotiales</taxon>
        <taxon>Aspergillaceae</taxon>
        <taxon>Aspergillus</taxon>
        <taxon>Aspergillus subgen. Circumdati</taxon>
    </lineage>
</organism>
<keyword evidence="3" id="KW-1185">Reference proteome</keyword>
<dbReference type="AlphaFoldDB" id="A0A319D1I9"/>
<gene>
    <name evidence="2" type="ORF">BO71DRAFT_461143</name>
</gene>
<evidence type="ECO:0000313" key="3">
    <source>
        <dbReference type="Proteomes" id="UP000247810"/>
    </source>
</evidence>
<name>A0A319D1I9_9EURO</name>
<reference evidence="2 3" key="1">
    <citation type="submission" date="2018-02" db="EMBL/GenBank/DDBJ databases">
        <title>The genomes of Aspergillus section Nigri reveals drivers in fungal speciation.</title>
        <authorList>
            <consortium name="DOE Joint Genome Institute"/>
            <person name="Vesth T.C."/>
            <person name="Nybo J."/>
            <person name="Theobald S."/>
            <person name="Brandl J."/>
            <person name="Frisvad J.C."/>
            <person name="Nielsen K.F."/>
            <person name="Lyhne E.K."/>
            <person name="Kogle M.E."/>
            <person name="Kuo A."/>
            <person name="Riley R."/>
            <person name="Clum A."/>
            <person name="Nolan M."/>
            <person name="Lipzen A."/>
            <person name="Salamov A."/>
            <person name="Henrissat B."/>
            <person name="Wiebenga A."/>
            <person name="De vries R.P."/>
            <person name="Grigoriev I.V."/>
            <person name="Mortensen U.H."/>
            <person name="Andersen M.R."/>
            <person name="Baker S.E."/>
        </authorList>
    </citation>
    <scope>NUCLEOTIDE SEQUENCE [LARGE SCALE GENOMIC DNA]</scope>
    <source>
        <strain evidence="2 3">CBS 707.79</strain>
    </source>
</reference>
<dbReference type="InterPro" id="IPR010730">
    <property type="entry name" value="HET"/>
</dbReference>
<evidence type="ECO:0000313" key="2">
    <source>
        <dbReference type="EMBL" id="PYH90909.1"/>
    </source>
</evidence>
<dbReference type="Pfam" id="PF06985">
    <property type="entry name" value="HET"/>
    <property type="match status" value="1"/>
</dbReference>
<dbReference type="OrthoDB" id="4509532at2759"/>
<accession>A0A319D1I9</accession>
<evidence type="ECO:0000259" key="1">
    <source>
        <dbReference type="Pfam" id="PF06985"/>
    </source>
</evidence>
<sequence length="247" mass="28297">MIELPQSRCFERNHLPATIKDALLACERLGYQYIWIDQLCIDQSNESEVQEQISQMHRIYQHAICTLVALEGESSSHGLPGVAVPRSWQRTVVEFSGVGFADPCPALSRQIRNSEWWNRGWTLQEGLYSSYLLFFTEYGIYYADPSLVGIQSDAIYQREDEDIIVPKTSDYWGVLSQYTGRNLSYQSDILRAFTAVLQATHGDRTYCPTKKPILSNIQATFRMTSILKDIPIFFLKISKSLTFCILI</sequence>